<dbReference type="EMBL" id="JAEKNR010000155">
    <property type="protein sequence ID" value="MBJ7599515.1"/>
    <property type="molecule type" value="Genomic_DNA"/>
</dbReference>
<dbReference type="Pfam" id="PF00155">
    <property type="entry name" value="Aminotran_1_2"/>
    <property type="match status" value="1"/>
</dbReference>
<protein>
    <recommendedName>
        <fullName evidence="6">Aminotransferase</fullName>
        <ecNumber evidence="6">2.6.1.-</ecNumber>
    </recommendedName>
</protein>
<dbReference type="EC" id="2.6.1.-" evidence="6"/>
<feature type="compositionally biased region" description="Basic and acidic residues" evidence="7">
    <location>
        <begin position="394"/>
        <end position="403"/>
    </location>
</feature>
<dbReference type="RefSeq" id="WP_338203028.1">
    <property type="nucleotide sequence ID" value="NZ_JAEKNR010000155.1"/>
</dbReference>
<dbReference type="PANTHER" id="PTHR46383">
    <property type="entry name" value="ASPARTATE AMINOTRANSFERASE"/>
    <property type="match status" value="1"/>
</dbReference>
<comment type="cofactor">
    <cofactor evidence="1 6">
        <name>pyridoxal 5'-phosphate</name>
        <dbReference type="ChEBI" id="CHEBI:597326"/>
    </cofactor>
</comment>
<evidence type="ECO:0000256" key="7">
    <source>
        <dbReference type="SAM" id="MobiDB-lite"/>
    </source>
</evidence>
<evidence type="ECO:0000313" key="9">
    <source>
        <dbReference type="EMBL" id="MBJ7599515.1"/>
    </source>
</evidence>
<feature type="compositionally biased region" description="Low complexity" evidence="7">
    <location>
        <begin position="380"/>
        <end position="392"/>
    </location>
</feature>
<keyword evidence="3 6" id="KW-0032">Aminotransferase</keyword>
<keyword evidence="5" id="KW-0663">Pyridoxal phosphate</keyword>
<accession>A0A934K6Y7</accession>
<dbReference type="GO" id="GO:0006520">
    <property type="term" value="P:amino acid metabolic process"/>
    <property type="evidence" value="ECO:0007669"/>
    <property type="project" value="InterPro"/>
</dbReference>
<evidence type="ECO:0000256" key="1">
    <source>
        <dbReference type="ARBA" id="ARBA00001933"/>
    </source>
</evidence>
<feature type="region of interest" description="Disordered" evidence="7">
    <location>
        <begin position="380"/>
        <end position="403"/>
    </location>
</feature>
<gene>
    <name evidence="9" type="ORF">JF922_15730</name>
</gene>
<comment type="similarity">
    <text evidence="2 6">Belongs to the class-I pyridoxal-phosphate-dependent aminotransferase family.</text>
</comment>
<dbReference type="InterPro" id="IPR015422">
    <property type="entry name" value="PyrdxlP-dep_Trfase_small"/>
</dbReference>
<dbReference type="InterPro" id="IPR015424">
    <property type="entry name" value="PyrdxlP-dep_Trfase"/>
</dbReference>
<evidence type="ECO:0000256" key="4">
    <source>
        <dbReference type="ARBA" id="ARBA00022679"/>
    </source>
</evidence>
<sequence>MALDARAKQLAAEGVDIVNLSVGEPDFDTPAAARAGGISAIQSGFTRYTAVAGTRELRRAISAKLLQENLLDYSPDQIVVSNGAKQSIYNALLVLLDPGDEVLIPAPYWVSYPEMVKLAGGVPITVPTDETAGFKVTAAAVATHLGPRARGIIINNPSNPTGAVYAREELESLAQLAVAHGIFILSDEIYERLTYDGARAESVASLGPDVRRLTITVNGFSKAYAMTGWRMGYAAAESHLAQAMGDLQSQTTSGPSSITQEAARAALEADQSPVEAMRKEFDGRRRYVLERLAAIPGMEMTAVPTGAFYVFPNVSKHFGRTLGGRVVRDAADLAAVVLETAGVAVVPGTPFGSPEHLRLSYAVSTEKLKEAMDRLERFFSQASASTGPAASAPERSRRDEPGG</sequence>
<reference evidence="9" key="1">
    <citation type="submission" date="2020-10" db="EMBL/GenBank/DDBJ databases">
        <title>Ca. Dormibacterota MAGs.</title>
        <authorList>
            <person name="Montgomery K."/>
        </authorList>
    </citation>
    <scope>NUCLEOTIDE SEQUENCE [LARGE SCALE GENOMIC DNA]</scope>
    <source>
        <strain evidence="9">SC8812_S17_10</strain>
    </source>
</reference>
<dbReference type="Gene3D" id="3.40.640.10">
    <property type="entry name" value="Type I PLP-dependent aspartate aminotransferase-like (Major domain)"/>
    <property type="match status" value="1"/>
</dbReference>
<dbReference type="Gene3D" id="3.90.1150.10">
    <property type="entry name" value="Aspartate Aminotransferase, domain 1"/>
    <property type="match status" value="1"/>
</dbReference>
<evidence type="ECO:0000256" key="6">
    <source>
        <dbReference type="RuleBase" id="RU000481"/>
    </source>
</evidence>
<evidence type="ECO:0000256" key="3">
    <source>
        <dbReference type="ARBA" id="ARBA00022576"/>
    </source>
</evidence>
<dbReference type="GO" id="GO:0008483">
    <property type="term" value="F:transaminase activity"/>
    <property type="evidence" value="ECO:0007669"/>
    <property type="project" value="UniProtKB-KW"/>
</dbReference>
<proteinExistence type="inferred from homology"/>
<dbReference type="InterPro" id="IPR015421">
    <property type="entry name" value="PyrdxlP-dep_Trfase_major"/>
</dbReference>
<keyword evidence="4 6" id="KW-0808">Transferase</keyword>
<dbReference type="InterPro" id="IPR004838">
    <property type="entry name" value="NHTrfase_class1_PyrdxlP-BS"/>
</dbReference>
<keyword evidence="10" id="KW-1185">Reference proteome</keyword>
<feature type="domain" description="Aminotransferase class I/classII large" evidence="8">
    <location>
        <begin position="16"/>
        <end position="375"/>
    </location>
</feature>
<dbReference type="FunFam" id="3.40.640.10:FF:000033">
    <property type="entry name" value="Aspartate aminotransferase"/>
    <property type="match status" value="1"/>
</dbReference>
<dbReference type="InterPro" id="IPR004839">
    <property type="entry name" value="Aminotransferase_I/II_large"/>
</dbReference>
<dbReference type="PROSITE" id="PS00105">
    <property type="entry name" value="AA_TRANSFER_CLASS_1"/>
    <property type="match status" value="1"/>
</dbReference>
<dbReference type="CDD" id="cd00609">
    <property type="entry name" value="AAT_like"/>
    <property type="match status" value="1"/>
</dbReference>
<comment type="caution">
    <text evidence="9">The sequence shown here is derived from an EMBL/GenBank/DDBJ whole genome shotgun (WGS) entry which is preliminary data.</text>
</comment>
<dbReference type="PRINTS" id="PR00753">
    <property type="entry name" value="ACCSYNTHASE"/>
</dbReference>
<organism evidence="9 10">
    <name type="scientific">Candidatus Nephthysia bennettiae</name>
    <dbReference type="NCBI Taxonomy" id="3127016"/>
    <lineage>
        <taxon>Bacteria</taxon>
        <taxon>Bacillati</taxon>
        <taxon>Candidatus Dormiibacterota</taxon>
        <taxon>Candidatus Dormibacteria</taxon>
        <taxon>Candidatus Dormibacterales</taxon>
        <taxon>Candidatus Dormibacteraceae</taxon>
        <taxon>Candidatus Nephthysia</taxon>
    </lineage>
</organism>
<evidence type="ECO:0000259" key="8">
    <source>
        <dbReference type="Pfam" id="PF00155"/>
    </source>
</evidence>
<dbReference type="Proteomes" id="UP000612893">
    <property type="component" value="Unassembled WGS sequence"/>
</dbReference>
<evidence type="ECO:0000313" key="10">
    <source>
        <dbReference type="Proteomes" id="UP000612893"/>
    </source>
</evidence>
<evidence type="ECO:0000256" key="5">
    <source>
        <dbReference type="ARBA" id="ARBA00022898"/>
    </source>
</evidence>
<dbReference type="SUPFAM" id="SSF53383">
    <property type="entry name" value="PLP-dependent transferases"/>
    <property type="match status" value="1"/>
</dbReference>
<name>A0A934K6Y7_9BACT</name>
<dbReference type="PANTHER" id="PTHR46383:SF1">
    <property type="entry name" value="ASPARTATE AMINOTRANSFERASE"/>
    <property type="match status" value="1"/>
</dbReference>
<evidence type="ECO:0000256" key="2">
    <source>
        <dbReference type="ARBA" id="ARBA00007441"/>
    </source>
</evidence>
<dbReference type="GO" id="GO:0030170">
    <property type="term" value="F:pyridoxal phosphate binding"/>
    <property type="evidence" value="ECO:0007669"/>
    <property type="project" value="InterPro"/>
</dbReference>
<dbReference type="InterPro" id="IPR050596">
    <property type="entry name" value="AspAT/PAT-like"/>
</dbReference>
<dbReference type="AlphaFoldDB" id="A0A934K6Y7"/>